<reference evidence="4" key="1">
    <citation type="journal article" date="2019" name="Int. J. Syst. Evol. Microbiol.">
        <title>The Global Catalogue of Microorganisms (GCM) 10K type strain sequencing project: providing services to taxonomists for standard genome sequencing and annotation.</title>
        <authorList>
            <consortium name="The Broad Institute Genomics Platform"/>
            <consortium name="The Broad Institute Genome Sequencing Center for Infectious Disease"/>
            <person name="Wu L."/>
            <person name="Ma J."/>
        </authorList>
    </citation>
    <scope>NUCLEOTIDE SEQUENCE [LARGE SCALE GENOMIC DNA]</scope>
    <source>
        <strain evidence="4">JCM 16925</strain>
    </source>
</reference>
<evidence type="ECO:0000256" key="2">
    <source>
        <dbReference type="RuleBase" id="RU003707"/>
    </source>
</evidence>
<protein>
    <recommendedName>
        <fullName evidence="5">Enoyl-CoA hydratase</fullName>
    </recommendedName>
</protein>
<dbReference type="InterPro" id="IPR018376">
    <property type="entry name" value="Enoyl-CoA_hyd/isom_CS"/>
</dbReference>
<dbReference type="RefSeq" id="WP_345019019.1">
    <property type="nucleotide sequence ID" value="NZ_BAAAZY010000024.1"/>
</dbReference>
<evidence type="ECO:0000313" key="4">
    <source>
        <dbReference type="Proteomes" id="UP001499984"/>
    </source>
</evidence>
<keyword evidence="4" id="KW-1185">Reference proteome</keyword>
<gene>
    <name evidence="3" type="ORF">GCM10022233_69370</name>
</gene>
<sequence length="164" mass="17739">MNEQQQPRPLVHREIRDGVAVLRMDDPERRNVLSPRMVGDLVDAIDACERDVAVSAIVLTGTGPAFCAGAELDNLLAAAQGEEHRLREVYAGFLRVASCRLPTIAAVNGPAVGAGLNLALACDIRLASEEALFDCRFAQLGLHPGHTWMLTRAVGHKLDPRRAI</sequence>
<accession>A0ABP7W318</accession>
<dbReference type="InterPro" id="IPR029045">
    <property type="entry name" value="ClpP/crotonase-like_dom_sf"/>
</dbReference>
<name>A0ABP7W318_9ACTN</name>
<evidence type="ECO:0000313" key="3">
    <source>
        <dbReference type="EMBL" id="GAA4079648.1"/>
    </source>
</evidence>
<dbReference type="InterPro" id="IPR001753">
    <property type="entry name" value="Enoyl-CoA_hydra/iso"/>
</dbReference>
<comment type="similarity">
    <text evidence="1 2">Belongs to the enoyl-CoA hydratase/isomerase family.</text>
</comment>
<dbReference type="Proteomes" id="UP001499984">
    <property type="component" value="Unassembled WGS sequence"/>
</dbReference>
<dbReference type="Gene3D" id="3.90.226.10">
    <property type="entry name" value="2-enoyl-CoA Hydratase, Chain A, domain 1"/>
    <property type="match status" value="1"/>
</dbReference>
<dbReference type="SUPFAM" id="SSF52096">
    <property type="entry name" value="ClpP/crotonase"/>
    <property type="match status" value="1"/>
</dbReference>
<dbReference type="PANTHER" id="PTHR11941:SF54">
    <property type="entry name" value="ENOYL-COA HYDRATASE, MITOCHONDRIAL"/>
    <property type="match status" value="1"/>
</dbReference>
<dbReference type="PROSITE" id="PS00166">
    <property type="entry name" value="ENOYL_COA_HYDRATASE"/>
    <property type="match status" value="1"/>
</dbReference>
<evidence type="ECO:0000256" key="1">
    <source>
        <dbReference type="ARBA" id="ARBA00005254"/>
    </source>
</evidence>
<dbReference type="EMBL" id="BAAAZY010000024">
    <property type="protein sequence ID" value="GAA4079648.1"/>
    <property type="molecule type" value="Genomic_DNA"/>
</dbReference>
<dbReference type="PANTHER" id="PTHR11941">
    <property type="entry name" value="ENOYL-COA HYDRATASE-RELATED"/>
    <property type="match status" value="1"/>
</dbReference>
<proteinExistence type="inferred from homology"/>
<organism evidence="3 4">
    <name type="scientific">Streptomyces shaanxiensis</name>
    <dbReference type="NCBI Taxonomy" id="653357"/>
    <lineage>
        <taxon>Bacteria</taxon>
        <taxon>Bacillati</taxon>
        <taxon>Actinomycetota</taxon>
        <taxon>Actinomycetes</taxon>
        <taxon>Kitasatosporales</taxon>
        <taxon>Streptomycetaceae</taxon>
        <taxon>Streptomyces</taxon>
    </lineage>
</organism>
<evidence type="ECO:0008006" key="5">
    <source>
        <dbReference type="Google" id="ProtNLM"/>
    </source>
</evidence>
<dbReference type="CDD" id="cd06558">
    <property type="entry name" value="crotonase-like"/>
    <property type="match status" value="1"/>
</dbReference>
<dbReference type="Pfam" id="PF00378">
    <property type="entry name" value="ECH_1"/>
    <property type="match status" value="1"/>
</dbReference>
<comment type="caution">
    <text evidence="3">The sequence shown here is derived from an EMBL/GenBank/DDBJ whole genome shotgun (WGS) entry which is preliminary data.</text>
</comment>